<gene>
    <name evidence="3" type="ORF">SDC9_122382</name>
</gene>
<dbReference type="InterPro" id="IPR037925">
    <property type="entry name" value="FlgE/F/G-like"/>
</dbReference>
<evidence type="ECO:0000313" key="3">
    <source>
        <dbReference type="EMBL" id="MPM75390.1"/>
    </source>
</evidence>
<dbReference type="Pfam" id="PF06429">
    <property type="entry name" value="Flg_bbr_C"/>
    <property type="match status" value="1"/>
</dbReference>
<dbReference type="PANTHER" id="PTHR30435:SF19">
    <property type="entry name" value="FLAGELLAR BASAL-BODY ROD PROTEIN FLGG"/>
    <property type="match status" value="1"/>
</dbReference>
<organism evidence="3">
    <name type="scientific">bioreactor metagenome</name>
    <dbReference type="NCBI Taxonomy" id="1076179"/>
    <lineage>
        <taxon>unclassified sequences</taxon>
        <taxon>metagenomes</taxon>
        <taxon>ecological metagenomes</taxon>
    </lineage>
</organism>
<sequence length="184" mass="18683">MPIRLPLMADGTNPSGLASGTVVYPGMDAGASGMNVYPDTAWGLEPASIDSIAIDKATGKITGNLKDGGAPVVVGYIALANVANPSGVTRLDSGYYKAGEGAGKCTAVSIGGAVTATVNNVTTDGVPIRSAGKTTLQDGGLESSGTDLATEIAEMITTQRGYQANTRIITVTDSMLEELVNMKR</sequence>
<name>A0A645CEQ0_9ZZZZ</name>
<dbReference type="AlphaFoldDB" id="A0A645CEQ0"/>
<comment type="caution">
    <text evidence="3">The sequence shown here is derived from an EMBL/GenBank/DDBJ whole genome shotgun (WGS) entry which is preliminary data.</text>
</comment>
<comment type="similarity">
    <text evidence="1">Belongs to the flagella basal body rod proteins family.</text>
</comment>
<dbReference type="GO" id="GO:0009288">
    <property type="term" value="C:bacterial-type flagellum"/>
    <property type="evidence" value="ECO:0007669"/>
    <property type="project" value="TreeGrafter"/>
</dbReference>
<feature type="domain" description="Flagellar basal-body/hook protein C-terminal" evidence="2">
    <location>
        <begin position="138"/>
        <end position="182"/>
    </location>
</feature>
<dbReference type="SUPFAM" id="SSF117143">
    <property type="entry name" value="Flagellar hook protein flgE"/>
    <property type="match status" value="1"/>
</dbReference>
<reference evidence="3" key="1">
    <citation type="submission" date="2019-08" db="EMBL/GenBank/DDBJ databases">
        <authorList>
            <person name="Kucharzyk K."/>
            <person name="Murdoch R.W."/>
            <person name="Higgins S."/>
            <person name="Loffler F."/>
        </authorList>
    </citation>
    <scope>NUCLEOTIDE SEQUENCE</scope>
</reference>
<evidence type="ECO:0000259" key="2">
    <source>
        <dbReference type="Pfam" id="PF06429"/>
    </source>
</evidence>
<dbReference type="PANTHER" id="PTHR30435">
    <property type="entry name" value="FLAGELLAR PROTEIN"/>
    <property type="match status" value="1"/>
</dbReference>
<evidence type="ECO:0000256" key="1">
    <source>
        <dbReference type="ARBA" id="ARBA00009677"/>
    </source>
</evidence>
<accession>A0A645CEQ0</accession>
<dbReference type="GO" id="GO:0071978">
    <property type="term" value="P:bacterial-type flagellum-dependent swarming motility"/>
    <property type="evidence" value="ECO:0007669"/>
    <property type="project" value="TreeGrafter"/>
</dbReference>
<proteinExistence type="inferred from homology"/>
<protein>
    <recommendedName>
        <fullName evidence="2">Flagellar basal-body/hook protein C-terminal domain-containing protein</fullName>
    </recommendedName>
</protein>
<dbReference type="EMBL" id="VSSQ01026596">
    <property type="protein sequence ID" value="MPM75390.1"/>
    <property type="molecule type" value="Genomic_DNA"/>
</dbReference>
<dbReference type="InterPro" id="IPR010930">
    <property type="entry name" value="Flg_bb/hook_C_dom"/>
</dbReference>